<dbReference type="GeneTree" id="ENSGT00940000160260"/>
<keyword evidence="3" id="KW-0472">Membrane</keyword>
<sequence length="552" mass="64472">MISPDPRPSPRLARWAESYEAKCERRQETRESRRCRPNVTTCRQVGKARRLQQREQLQRARQQEFFRRRNLEVEEKGKAQSPRAKERGPSRRPGQPTDLKEPLSCAHRISCPRQQVSDTSSEIFHTQRHPPSGTWRDLPDRPSQARDFSPKDSPTKKPPQHHRGTQTKAEAAQPTIKNDASQQTKLVSPIHCHEIIQLSEYLKEALQRELVLKQKMVILQDLLSTLIRASDSSWKGQLNEDKLKGKLRSLENQLYTCTQNYPPWGMKKVLLEMEDQKNNYEQKAKESLQKVLEEKMSAEQQLQSTQRSLALAKQKCEEWRSQYEALKEDWRNLGAQHRELESQLHVLQSKLQGADSRDLQMNQALRLLENEHQELQAKIEHLQGDRDLYSSDTLHLQDQLKRSEEEKLALVAQVQQLQGLLQNQSSQLQEQEKLLTKKDQALPVWSPKPSHYEVEPEGTGKEKEWDFRDQLQKKTLQLQAKEKECKELHSELDNLSDEYLSCLRKLQHCREELNQSQQLPPRRQCGRWLSMLMVMIAIALAVFLAKKDSLMI</sequence>
<keyword evidence="3" id="KW-0812">Transmembrane</keyword>
<protein>
    <submittedName>
        <fullName evidence="4">TRAF3 interacting protein 3</fullName>
    </submittedName>
</protein>
<reference evidence="4" key="1">
    <citation type="submission" date="2024-06" db="UniProtKB">
        <authorList>
            <consortium name="Ensembl"/>
        </authorList>
    </citation>
    <scope>IDENTIFICATION</scope>
</reference>
<feature type="compositionally biased region" description="Polar residues" evidence="2">
    <location>
        <begin position="175"/>
        <end position="184"/>
    </location>
</feature>
<dbReference type="STRING" id="9669.ENSMPUP00000003003"/>
<dbReference type="InParanoid" id="M3XVA3"/>
<dbReference type="eggNOG" id="ENOG502RG0V">
    <property type="taxonomic scope" value="Eukaryota"/>
</dbReference>
<evidence type="ECO:0000256" key="3">
    <source>
        <dbReference type="SAM" id="Phobius"/>
    </source>
</evidence>
<dbReference type="EMBL" id="AEYP01086091">
    <property type="status" value="NOT_ANNOTATED_CDS"/>
    <property type="molecule type" value="Genomic_DNA"/>
</dbReference>
<evidence type="ECO:0000256" key="2">
    <source>
        <dbReference type="SAM" id="MobiDB-lite"/>
    </source>
</evidence>
<proteinExistence type="predicted"/>
<gene>
    <name evidence="4" type="primary">TRAF3IP3</name>
</gene>
<feature type="compositionally biased region" description="Basic and acidic residues" evidence="2">
    <location>
        <begin position="137"/>
        <end position="155"/>
    </location>
</feature>
<dbReference type="GO" id="GO:0032481">
    <property type="term" value="P:positive regulation of type I interferon production"/>
    <property type="evidence" value="ECO:0007669"/>
    <property type="project" value="Ensembl"/>
</dbReference>
<dbReference type="Ensembl" id="ENSMPUT00000003064.1">
    <property type="protein sequence ID" value="ENSMPUP00000003003.1"/>
    <property type="gene ID" value="ENSMPUG00000003033.1"/>
</dbReference>
<dbReference type="InterPro" id="IPR051176">
    <property type="entry name" value="Cent_Immune-Sig_Mod"/>
</dbReference>
<dbReference type="GO" id="GO:0002753">
    <property type="term" value="P:cytoplasmic pattern recognition receptor signaling pathway"/>
    <property type="evidence" value="ECO:0007669"/>
    <property type="project" value="Ensembl"/>
</dbReference>
<evidence type="ECO:0000313" key="4">
    <source>
        <dbReference type="Ensembl" id="ENSMPUP00000003003.1"/>
    </source>
</evidence>
<dbReference type="CDD" id="cd21912">
    <property type="entry name" value="CC1_T3JAM"/>
    <property type="match status" value="1"/>
</dbReference>
<keyword evidence="1" id="KW-0175">Coiled coil</keyword>
<dbReference type="HOGENOM" id="CLU_038582_0_0_1"/>
<dbReference type="PANTHER" id="PTHR15715">
    <property type="entry name" value="CENTROSOMAL PROTEIN OF 170 KDA"/>
    <property type="match status" value="1"/>
</dbReference>
<keyword evidence="3" id="KW-1133">Transmembrane helix</keyword>
<dbReference type="GO" id="GO:0005741">
    <property type="term" value="C:mitochondrial outer membrane"/>
    <property type="evidence" value="ECO:0007669"/>
    <property type="project" value="Ensembl"/>
</dbReference>
<feature type="coiled-coil region" evidence="1">
    <location>
        <begin position="471"/>
        <end position="498"/>
    </location>
</feature>
<evidence type="ECO:0000256" key="1">
    <source>
        <dbReference type="SAM" id="Coils"/>
    </source>
</evidence>
<feature type="coiled-coil region" evidence="1">
    <location>
        <begin position="266"/>
        <end position="441"/>
    </location>
</feature>
<dbReference type="GO" id="GO:0030674">
    <property type="term" value="F:protein-macromolecule adaptor activity"/>
    <property type="evidence" value="ECO:0007669"/>
    <property type="project" value="Ensembl"/>
</dbReference>
<name>M3XVA3_MUSPF</name>
<accession>M3XVA3</accession>
<feature type="region of interest" description="Disordered" evidence="2">
    <location>
        <begin position="68"/>
        <end position="184"/>
    </location>
</feature>
<feature type="compositionally biased region" description="Basic and acidic residues" evidence="2">
    <location>
        <begin position="25"/>
        <end position="34"/>
    </location>
</feature>
<feature type="compositionally biased region" description="Basic and acidic residues" evidence="2">
    <location>
        <begin position="68"/>
        <end position="89"/>
    </location>
</feature>
<feature type="compositionally biased region" description="Polar residues" evidence="2">
    <location>
        <begin position="112"/>
        <end position="124"/>
    </location>
</feature>
<dbReference type="OMA" id="KEKEWDF"/>
<feature type="region of interest" description="Disordered" evidence="2">
    <location>
        <begin position="25"/>
        <end position="56"/>
    </location>
</feature>
<organism evidence="4">
    <name type="scientific">Mustela putorius furo</name>
    <name type="common">European domestic ferret</name>
    <name type="synonym">Mustela furo</name>
    <dbReference type="NCBI Taxonomy" id="9669"/>
    <lineage>
        <taxon>Eukaryota</taxon>
        <taxon>Metazoa</taxon>
        <taxon>Chordata</taxon>
        <taxon>Craniata</taxon>
        <taxon>Vertebrata</taxon>
        <taxon>Euteleostomi</taxon>
        <taxon>Mammalia</taxon>
        <taxon>Eutheria</taxon>
        <taxon>Laurasiatheria</taxon>
        <taxon>Carnivora</taxon>
        <taxon>Caniformia</taxon>
        <taxon>Musteloidea</taxon>
        <taxon>Mustelidae</taxon>
        <taxon>Mustelinae</taxon>
        <taxon>Mustela</taxon>
    </lineage>
</organism>
<dbReference type="AlphaFoldDB" id="M3XVA3"/>
<dbReference type="PANTHER" id="PTHR15715:SF21">
    <property type="entry name" value="TRAF3-INTERACTING JNK-ACTIVATING MODULATOR"/>
    <property type="match status" value="1"/>
</dbReference>
<feature type="transmembrane region" description="Helical" evidence="3">
    <location>
        <begin position="528"/>
        <end position="545"/>
    </location>
</feature>